<dbReference type="Pfam" id="PF11306">
    <property type="entry name" value="DUF3108"/>
    <property type="match status" value="1"/>
</dbReference>
<feature type="signal peptide" evidence="1">
    <location>
        <begin position="1"/>
        <end position="37"/>
    </location>
</feature>
<dbReference type="Proteomes" id="UP000198762">
    <property type="component" value="Unassembled WGS sequence"/>
</dbReference>
<organism evidence="2 3">
    <name type="scientific">Marinobacter segnicrescens</name>
    <dbReference type="NCBI Taxonomy" id="430453"/>
    <lineage>
        <taxon>Bacteria</taxon>
        <taxon>Pseudomonadati</taxon>
        <taxon>Pseudomonadota</taxon>
        <taxon>Gammaproteobacteria</taxon>
        <taxon>Pseudomonadales</taxon>
        <taxon>Marinobacteraceae</taxon>
        <taxon>Marinobacter</taxon>
    </lineage>
</organism>
<proteinExistence type="predicted"/>
<dbReference type="AlphaFoldDB" id="A0A1H9YQC2"/>
<name>A0A1H9YQC2_9GAMM</name>
<evidence type="ECO:0008006" key="4">
    <source>
        <dbReference type="Google" id="ProtNLM"/>
    </source>
</evidence>
<gene>
    <name evidence="2" type="ORF">SAMN04487962_101264</name>
</gene>
<feature type="chain" id="PRO_5011766719" description="DUF3108 domain-containing protein" evidence="1">
    <location>
        <begin position="38"/>
        <end position="252"/>
    </location>
</feature>
<evidence type="ECO:0000313" key="2">
    <source>
        <dbReference type="EMBL" id="SES70693.1"/>
    </source>
</evidence>
<sequence>MTLIRSASLRQLVSLPGLLALALVTLSAASLTGEANATPSELNPIAASYSASMDKGLSINGSAQRTLKQQPDGSWKYDFNVDSFIADINESVIFRWDEGRVVPIEYRYRLDGLMVRDRSRALNFNWPAKSMSGSYDGESFTVPLAANALDPLGFQLQLRQDLKAGKKEMHYTVADEDDFDEDQFRVIGEEVESTRFGELQTVKVEKVREDDSKRETLMWFAPALDYLLVRLIQVEPDGSRYEVRLDDADLTD</sequence>
<dbReference type="InterPro" id="IPR021457">
    <property type="entry name" value="DUF3108"/>
</dbReference>
<dbReference type="EMBL" id="FOHZ01000001">
    <property type="protein sequence ID" value="SES70693.1"/>
    <property type="molecule type" value="Genomic_DNA"/>
</dbReference>
<dbReference type="RefSeq" id="WP_245742396.1">
    <property type="nucleotide sequence ID" value="NZ_FOHZ01000001.1"/>
</dbReference>
<protein>
    <recommendedName>
        <fullName evidence="4">DUF3108 domain-containing protein</fullName>
    </recommendedName>
</protein>
<dbReference type="STRING" id="430453.SAMN04487962_101264"/>
<reference evidence="3" key="1">
    <citation type="submission" date="2016-10" db="EMBL/GenBank/DDBJ databases">
        <authorList>
            <person name="Varghese N."/>
            <person name="Submissions S."/>
        </authorList>
    </citation>
    <scope>NUCLEOTIDE SEQUENCE [LARGE SCALE GENOMIC DNA]</scope>
    <source>
        <strain evidence="3">CGMCC 1.6489</strain>
    </source>
</reference>
<evidence type="ECO:0000256" key="1">
    <source>
        <dbReference type="SAM" id="SignalP"/>
    </source>
</evidence>
<keyword evidence="1" id="KW-0732">Signal</keyword>
<evidence type="ECO:0000313" key="3">
    <source>
        <dbReference type="Proteomes" id="UP000198762"/>
    </source>
</evidence>
<accession>A0A1H9YQC2</accession>
<keyword evidence="3" id="KW-1185">Reference proteome</keyword>